<dbReference type="InterPro" id="IPR000719">
    <property type="entry name" value="Prot_kinase_dom"/>
</dbReference>
<dbReference type="PROSITE" id="PS50011">
    <property type="entry name" value="PROTEIN_KINASE_DOM"/>
    <property type="match status" value="1"/>
</dbReference>
<evidence type="ECO:0000256" key="1">
    <source>
        <dbReference type="ARBA" id="ARBA00012513"/>
    </source>
</evidence>
<evidence type="ECO:0000256" key="7">
    <source>
        <dbReference type="ARBA" id="ARBA00047899"/>
    </source>
</evidence>
<keyword evidence="5" id="KW-0418">Kinase</keyword>
<dbReference type="Gene3D" id="1.10.510.10">
    <property type="entry name" value="Transferase(Phosphotransferase) domain 1"/>
    <property type="match status" value="1"/>
</dbReference>
<keyword evidence="3" id="KW-0808">Transferase</keyword>
<name>A0ABR2GQZ0_9EUKA</name>
<dbReference type="PANTHER" id="PTHR24356:SF1">
    <property type="entry name" value="SERINE_THREONINE-PROTEIN KINASE GREATWALL"/>
    <property type="match status" value="1"/>
</dbReference>
<evidence type="ECO:0000256" key="3">
    <source>
        <dbReference type="ARBA" id="ARBA00022679"/>
    </source>
</evidence>
<evidence type="ECO:0000256" key="8">
    <source>
        <dbReference type="ARBA" id="ARBA00048679"/>
    </source>
</evidence>
<proteinExistence type="predicted"/>
<dbReference type="InterPro" id="IPR011009">
    <property type="entry name" value="Kinase-like_dom_sf"/>
</dbReference>
<dbReference type="InterPro" id="IPR017441">
    <property type="entry name" value="Protein_kinase_ATP_BS"/>
</dbReference>
<dbReference type="PROSITE" id="PS00107">
    <property type="entry name" value="PROTEIN_KINASE_ATP"/>
    <property type="match status" value="1"/>
</dbReference>
<feature type="binding site" evidence="9">
    <location>
        <position position="41"/>
    </location>
    <ligand>
        <name>ATP</name>
        <dbReference type="ChEBI" id="CHEBI:30616"/>
    </ligand>
</feature>
<protein>
    <recommendedName>
        <fullName evidence="1">non-specific serine/threonine protein kinase</fullName>
        <ecNumber evidence="1">2.7.11.1</ecNumber>
    </recommendedName>
</protein>
<comment type="catalytic activity">
    <reaction evidence="8">
        <text>L-seryl-[protein] + ATP = O-phospho-L-seryl-[protein] + ADP + H(+)</text>
        <dbReference type="Rhea" id="RHEA:17989"/>
        <dbReference type="Rhea" id="RHEA-COMP:9863"/>
        <dbReference type="Rhea" id="RHEA-COMP:11604"/>
        <dbReference type="ChEBI" id="CHEBI:15378"/>
        <dbReference type="ChEBI" id="CHEBI:29999"/>
        <dbReference type="ChEBI" id="CHEBI:30616"/>
        <dbReference type="ChEBI" id="CHEBI:83421"/>
        <dbReference type="ChEBI" id="CHEBI:456216"/>
        <dbReference type="EC" id="2.7.11.1"/>
    </reaction>
</comment>
<dbReference type="PANTHER" id="PTHR24356">
    <property type="entry name" value="SERINE/THREONINE-PROTEIN KINASE"/>
    <property type="match status" value="1"/>
</dbReference>
<dbReference type="SUPFAM" id="SSF56112">
    <property type="entry name" value="Protein kinase-like (PK-like)"/>
    <property type="match status" value="1"/>
</dbReference>
<comment type="catalytic activity">
    <reaction evidence="7">
        <text>L-threonyl-[protein] + ATP = O-phospho-L-threonyl-[protein] + ADP + H(+)</text>
        <dbReference type="Rhea" id="RHEA:46608"/>
        <dbReference type="Rhea" id="RHEA-COMP:11060"/>
        <dbReference type="Rhea" id="RHEA-COMP:11605"/>
        <dbReference type="ChEBI" id="CHEBI:15378"/>
        <dbReference type="ChEBI" id="CHEBI:30013"/>
        <dbReference type="ChEBI" id="CHEBI:30616"/>
        <dbReference type="ChEBI" id="CHEBI:61977"/>
        <dbReference type="ChEBI" id="CHEBI:456216"/>
        <dbReference type="EC" id="2.7.11.1"/>
    </reaction>
</comment>
<dbReference type="EMBL" id="JAPFFF010000066">
    <property type="protein sequence ID" value="KAK8836332.1"/>
    <property type="molecule type" value="Genomic_DNA"/>
</dbReference>
<sequence length="133" mass="15116">MLQELIIDISDYSMVKILGVGTYGNVYLVEEKKTKKLYAAKVSKTGCIDKQNQTTFFQELIALSKMKNAAILSLRGFSMVDFQMKYHPTILIQYMPNGSLANLIVNNNKFPLSKKYIILLRIAEGMKYLHSIA</sequence>
<comment type="caution">
    <text evidence="11">The sequence shown here is derived from an EMBL/GenBank/DDBJ whole genome shotgun (WGS) entry which is preliminary data.</text>
</comment>
<evidence type="ECO:0000256" key="6">
    <source>
        <dbReference type="ARBA" id="ARBA00022840"/>
    </source>
</evidence>
<evidence type="ECO:0000256" key="4">
    <source>
        <dbReference type="ARBA" id="ARBA00022741"/>
    </source>
</evidence>
<keyword evidence="2" id="KW-0723">Serine/threonine-protein kinase</keyword>
<keyword evidence="6 9" id="KW-0067">ATP-binding</keyword>
<evidence type="ECO:0000256" key="9">
    <source>
        <dbReference type="PROSITE-ProRule" id="PRU10141"/>
    </source>
</evidence>
<evidence type="ECO:0000313" key="11">
    <source>
        <dbReference type="EMBL" id="KAK8836332.1"/>
    </source>
</evidence>
<evidence type="ECO:0000256" key="2">
    <source>
        <dbReference type="ARBA" id="ARBA00022527"/>
    </source>
</evidence>
<evidence type="ECO:0000259" key="10">
    <source>
        <dbReference type="PROSITE" id="PS50011"/>
    </source>
</evidence>
<feature type="domain" description="Protein kinase" evidence="10">
    <location>
        <begin position="12"/>
        <end position="133"/>
    </location>
</feature>
<dbReference type="Pfam" id="PF00069">
    <property type="entry name" value="Pkinase"/>
    <property type="match status" value="1"/>
</dbReference>
<reference evidence="11 12" key="1">
    <citation type="submission" date="2024-04" db="EMBL/GenBank/DDBJ databases">
        <title>Tritrichomonas musculus Genome.</title>
        <authorList>
            <person name="Alves-Ferreira E."/>
            <person name="Grigg M."/>
            <person name="Lorenzi H."/>
            <person name="Galac M."/>
        </authorList>
    </citation>
    <scope>NUCLEOTIDE SEQUENCE [LARGE SCALE GENOMIC DNA]</scope>
    <source>
        <strain evidence="11 12">EAF2021</strain>
    </source>
</reference>
<dbReference type="Proteomes" id="UP001470230">
    <property type="component" value="Unassembled WGS sequence"/>
</dbReference>
<evidence type="ECO:0000256" key="5">
    <source>
        <dbReference type="ARBA" id="ARBA00022777"/>
    </source>
</evidence>
<organism evidence="11 12">
    <name type="scientific">Tritrichomonas musculus</name>
    <dbReference type="NCBI Taxonomy" id="1915356"/>
    <lineage>
        <taxon>Eukaryota</taxon>
        <taxon>Metamonada</taxon>
        <taxon>Parabasalia</taxon>
        <taxon>Tritrichomonadida</taxon>
        <taxon>Tritrichomonadidae</taxon>
        <taxon>Tritrichomonas</taxon>
    </lineage>
</organism>
<keyword evidence="12" id="KW-1185">Reference proteome</keyword>
<dbReference type="EC" id="2.7.11.1" evidence="1"/>
<gene>
    <name evidence="11" type="ORF">M9Y10_039667</name>
</gene>
<accession>A0ABR2GQZ0</accession>
<keyword evidence="4 9" id="KW-0547">Nucleotide-binding</keyword>
<evidence type="ECO:0000313" key="12">
    <source>
        <dbReference type="Proteomes" id="UP001470230"/>
    </source>
</evidence>
<dbReference type="InterPro" id="IPR050236">
    <property type="entry name" value="Ser_Thr_kinase_AGC"/>
</dbReference>